<sequence>MAVGLRCLSNLPSRVSTATWEVPARRIMSYIEPPTVMACAASFTGFVELPLQPTRSAVVPHEQQKSRLTASLQQCSRQQPAQDAPAAELRAILQAAVQAAHHWEPSQRMRSQVNVYLDASPHLQNTADGSPTTTFLGVSPPVRGGCCGGAANPLAKEAAPWRLASHQNLQALRELDTDWSFLSAHLLCGSPHSLASNDSGCSAHGWLFGQGRRGGFIAAGVNCWYRLHGAIARTWACGA</sequence>
<reference evidence="1 2" key="1">
    <citation type="submission" date="2020-02" db="EMBL/GenBank/DDBJ databases">
        <title>Draft genome sequence of Haematococcus lacustris strain NIES-144.</title>
        <authorList>
            <person name="Morimoto D."/>
            <person name="Nakagawa S."/>
            <person name="Yoshida T."/>
            <person name="Sawayama S."/>
        </authorList>
    </citation>
    <scope>NUCLEOTIDE SEQUENCE [LARGE SCALE GENOMIC DNA]</scope>
    <source>
        <strain evidence="1 2">NIES-144</strain>
    </source>
</reference>
<accession>A0A6A0A618</accession>
<name>A0A6A0A618_HAELA</name>
<dbReference type="EMBL" id="BLLF01003642">
    <property type="protein sequence ID" value="GFH27844.1"/>
    <property type="molecule type" value="Genomic_DNA"/>
</dbReference>
<keyword evidence="2" id="KW-1185">Reference proteome</keyword>
<evidence type="ECO:0000313" key="1">
    <source>
        <dbReference type="EMBL" id="GFH27844.1"/>
    </source>
</evidence>
<dbReference type="AlphaFoldDB" id="A0A6A0A618"/>
<comment type="caution">
    <text evidence="1">The sequence shown here is derived from an EMBL/GenBank/DDBJ whole genome shotgun (WGS) entry which is preliminary data.</text>
</comment>
<evidence type="ECO:0000313" key="2">
    <source>
        <dbReference type="Proteomes" id="UP000485058"/>
    </source>
</evidence>
<protein>
    <submittedName>
        <fullName evidence="1">Uncharacterized protein</fullName>
    </submittedName>
</protein>
<proteinExistence type="predicted"/>
<gene>
    <name evidence="1" type="ORF">HaLaN_26228</name>
</gene>
<organism evidence="1 2">
    <name type="scientific">Haematococcus lacustris</name>
    <name type="common">Green alga</name>
    <name type="synonym">Haematococcus pluvialis</name>
    <dbReference type="NCBI Taxonomy" id="44745"/>
    <lineage>
        <taxon>Eukaryota</taxon>
        <taxon>Viridiplantae</taxon>
        <taxon>Chlorophyta</taxon>
        <taxon>core chlorophytes</taxon>
        <taxon>Chlorophyceae</taxon>
        <taxon>CS clade</taxon>
        <taxon>Chlamydomonadales</taxon>
        <taxon>Haematococcaceae</taxon>
        <taxon>Haematococcus</taxon>
    </lineage>
</organism>
<dbReference type="Proteomes" id="UP000485058">
    <property type="component" value="Unassembled WGS sequence"/>
</dbReference>